<evidence type="ECO:0000313" key="3">
    <source>
        <dbReference type="Proteomes" id="UP000081671"/>
    </source>
</evidence>
<dbReference type="GeneID" id="105984392"/>
<protein>
    <submittedName>
        <fullName evidence="4">Microtubule-associated protein 10</fullName>
    </submittedName>
</protein>
<dbReference type="InterPro" id="IPR039302">
    <property type="entry name" value="MAP10"/>
</dbReference>
<feature type="region of interest" description="Disordered" evidence="1">
    <location>
        <begin position="44"/>
        <end position="228"/>
    </location>
</feature>
<keyword evidence="3" id="KW-1185">Reference proteome</keyword>
<organism evidence="3 4">
    <name type="scientific">Dipodomys ordii</name>
    <name type="common">Ord's kangaroo rat</name>
    <dbReference type="NCBI Taxonomy" id="10020"/>
    <lineage>
        <taxon>Eukaryota</taxon>
        <taxon>Metazoa</taxon>
        <taxon>Chordata</taxon>
        <taxon>Craniata</taxon>
        <taxon>Vertebrata</taxon>
        <taxon>Euteleostomi</taxon>
        <taxon>Mammalia</taxon>
        <taxon>Eutheria</taxon>
        <taxon>Euarchontoglires</taxon>
        <taxon>Glires</taxon>
        <taxon>Rodentia</taxon>
        <taxon>Castorimorpha</taxon>
        <taxon>Heteromyidae</taxon>
        <taxon>Dipodomyinae</taxon>
        <taxon>Dipodomys</taxon>
    </lineage>
</organism>
<dbReference type="PANTHER" id="PTHR21831:SF2">
    <property type="entry name" value="MICROTUBULE-ASSOCIATED PROTEIN 10"/>
    <property type="match status" value="1"/>
</dbReference>
<feature type="compositionally biased region" description="Basic and acidic residues" evidence="1">
    <location>
        <begin position="217"/>
        <end position="228"/>
    </location>
</feature>
<dbReference type="Pfam" id="PF14925">
    <property type="entry name" value="HPHLAWLY"/>
    <property type="match status" value="2"/>
</dbReference>
<feature type="compositionally biased region" description="Polar residues" evidence="1">
    <location>
        <begin position="737"/>
        <end position="752"/>
    </location>
</feature>
<evidence type="ECO:0000313" key="4">
    <source>
        <dbReference type="RefSeq" id="XP_012870023.1"/>
    </source>
</evidence>
<reference evidence="4" key="1">
    <citation type="submission" date="2025-08" db="UniProtKB">
        <authorList>
            <consortium name="RefSeq"/>
        </authorList>
    </citation>
    <scope>IDENTIFICATION</scope>
    <source>
        <tissue evidence="4">Kidney</tissue>
    </source>
</reference>
<feature type="region of interest" description="Disordered" evidence="1">
    <location>
        <begin position="272"/>
        <end position="331"/>
    </location>
</feature>
<dbReference type="InParanoid" id="A0A1S3F048"/>
<gene>
    <name evidence="4" type="primary">Map10</name>
</gene>
<dbReference type="GO" id="GO:0008017">
    <property type="term" value="F:microtubule binding"/>
    <property type="evidence" value="ECO:0007669"/>
    <property type="project" value="InterPro"/>
</dbReference>
<dbReference type="KEGG" id="dord:105984392"/>
<name>A0A1S3F048_DIPOR</name>
<feature type="compositionally biased region" description="Basic and acidic residues" evidence="1">
    <location>
        <begin position="309"/>
        <end position="318"/>
    </location>
</feature>
<proteinExistence type="predicted"/>
<dbReference type="InterPro" id="IPR026679">
    <property type="entry name" value="MAP10_C-term"/>
</dbReference>
<dbReference type="GO" id="GO:0051256">
    <property type="term" value="P:mitotic spindle midzone assembly"/>
    <property type="evidence" value="ECO:0007669"/>
    <property type="project" value="TreeGrafter"/>
</dbReference>
<feature type="region of interest" description="Disordered" evidence="1">
    <location>
        <begin position="629"/>
        <end position="702"/>
    </location>
</feature>
<dbReference type="GO" id="GO:0097431">
    <property type="term" value="C:mitotic spindle pole"/>
    <property type="evidence" value="ECO:0007669"/>
    <property type="project" value="TreeGrafter"/>
</dbReference>
<dbReference type="GO" id="GO:0005813">
    <property type="term" value="C:centrosome"/>
    <property type="evidence" value="ECO:0007669"/>
    <property type="project" value="TreeGrafter"/>
</dbReference>
<feature type="compositionally biased region" description="Pro residues" evidence="1">
    <location>
        <begin position="81"/>
        <end position="105"/>
    </location>
</feature>
<dbReference type="GO" id="GO:1990023">
    <property type="term" value="C:mitotic spindle midzone"/>
    <property type="evidence" value="ECO:0007669"/>
    <property type="project" value="TreeGrafter"/>
</dbReference>
<feature type="compositionally biased region" description="Low complexity" evidence="1">
    <location>
        <begin position="168"/>
        <end position="183"/>
    </location>
</feature>
<dbReference type="Proteomes" id="UP000081671">
    <property type="component" value="Unplaced"/>
</dbReference>
<dbReference type="GO" id="GO:0032467">
    <property type="term" value="P:positive regulation of cytokinesis"/>
    <property type="evidence" value="ECO:0007669"/>
    <property type="project" value="TreeGrafter"/>
</dbReference>
<sequence length="802" mass="86321">MAAAAERLFSLELLVDWGRRGTFALRSADGRRVGDLALFYRLRDLGAEPPKPASEPEPPKSLMDPGLPPELPDPHLDPGTLPEPPKPTLDPGHPPEPPKPAPPAQPVSAPGGPGKAGPERPLLRAASPPSPQGVELEFAANTFCPPPLYYTRQTRGRAPPAQAEITMEPPGGAAPPEGTLPEARPADPPWPPRPQGHVSAEGPQGPPLPAAAPGVRDQGDRPPSEHAAFDTLRQLPLLNALLIELSVLYNRPVASPTQVHPHLAWLYRMDEKAPHPKPSQPQPDQKEASSMGRQEKTTSPQCPKSLGESLKKGRELEKSSGGLPRRGAGGRLLYGLTNTLRLRLRQTNPGMLMVHEKREQYRKRHAQTWGTQVRIPSGQVKSLSLAEPSQRMMHTVPKERHLPPGSSSVESSDASRSVGRVPGEPSTAQREQRGAADNATIDSGDHRRGSAPLGLVDSGDHSRGSVLLGPVESGDHKRGSAPLGPVHSGDHRKGSVPLGLVHSGDYRRGPWGTTVSPVDSITSERPRHTSTWGGKLDMEGQSPCVFPQDAIGQIVGREINHGQVRTTDTKTLSAGLTDNTRSKNNCCENILEPESSDDFTSPCYSEDFCTPEDTSKSWQAHDYSSAGATSQKHSVCPSKSSEARLSLRKSSSEKSSLLSPPFSAGSPVPSHSRSHVKTPDKSVEDVSSISSNDLSSSSWTKKNRHHIDQTSLCNSKSVKTGQDISIRHIAGAGCQSVDRSQSPRTSQVSSYLPSNLSELQLKNLESSSSDHFEDDDVCSLNTSKQYRDICELVINKLPGYTV</sequence>
<accession>A0A1S3F048</accession>
<dbReference type="OrthoDB" id="69809at2759"/>
<dbReference type="CTD" id="54627"/>
<feature type="region of interest" description="Disordered" evidence="1">
    <location>
        <begin position="733"/>
        <end position="752"/>
    </location>
</feature>
<dbReference type="FunCoup" id="A0A1S3F048">
    <property type="interactions" value="41"/>
</dbReference>
<feature type="domain" description="Microtubule-associated protein 10 C-terminal" evidence="2">
    <location>
        <begin position="513"/>
        <end position="801"/>
    </location>
</feature>
<dbReference type="GO" id="GO:0031122">
    <property type="term" value="P:cytoplasmic microtubule organization"/>
    <property type="evidence" value="ECO:0007669"/>
    <property type="project" value="TreeGrafter"/>
</dbReference>
<feature type="domain" description="Microtubule-associated protein 10 C-terminal" evidence="2">
    <location>
        <begin position="124"/>
        <end position="461"/>
    </location>
</feature>
<dbReference type="PANTHER" id="PTHR21831">
    <property type="entry name" value="MICROTUBULE-ASSOCIATED PROTEIN 10"/>
    <property type="match status" value="1"/>
</dbReference>
<dbReference type="AlphaFoldDB" id="A0A1S3F048"/>
<evidence type="ECO:0000256" key="1">
    <source>
        <dbReference type="SAM" id="MobiDB-lite"/>
    </source>
</evidence>
<feature type="compositionally biased region" description="Low complexity" evidence="1">
    <location>
        <begin position="406"/>
        <end position="417"/>
    </location>
</feature>
<dbReference type="GO" id="GO:0005881">
    <property type="term" value="C:cytoplasmic microtubule"/>
    <property type="evidence" value="ECO:0007669"/>
    <property type="project" value="TreeGrafter"/>
</dbReference>
<feature type="region of interest" description="Disordered" evidence="1">
    <location>
        <begin position="385"/>
        <end position="535"/>
    </location>
</feature>
<evidence type="ECO:0000259" key="2">
    <source>
        <dbReference type="Pfam" id="PF14925"/>
    </source>
</evidence>
<dbReference type="RefSeq" id="XP_012870023.1">
    <property type="nucleotide sequence ID" value="XM_013014569.1"/>
</dbReference>
<dbReference type="GO" id="GO:0030496">
    <property type="term" value="C:midbody"/>
    <property type="evidence" value="ECO:0007669"/>
    <property type="project" value="TreeGrafter"/>
</dbReference>
<feature type="compositionally biased region" description="Low complexity" evidence="1">
    <location>
        <begin position="687"/>
        <end position="698"/>
    </location>
</feature>